<keyword evidence="2" id="KW-1185">Reference proteome</keyword>
<evidence type="ECO:0000313" key="1">
    <source>
        <dbReference type="EMBL" id="KAF6033180.1"/>
    </source>
</evidence>
<evidence type="ECO:0000313" key="2">
    <source>
        <dbReference type="Proteomes" id="UP000593567"/>
    </source>
</evidence>
<dbReference type="EMBL" id="VXIV02001442">
    <property type="protein sequence ID" value="KAF6033180.1"/>
    <property type="molecule type" value="Genomic_DNA"/>
</dbReference>
<dbReference type="Proteomes" id="UP000593567">
    <property type="component" value="Unassembled WGS sequence"/>
</dbReference>
<protein>
    <submittedName>
        <fullName evidence="1">Uncharacterized protein</fullName>
    </submittedName>
</protein>
<name>A0A7J7K3H5_BUGNE</name>
<comment type="caution">
    <text evidence="1">The sequence shown here is derived from an EMBL/GenBank/DDBJ whole genome shotgun (WGS) entry which is preliminary data.</text>
</comment>
<reference evidence="1" key="1">
    <citation type="submission" date="2020-06" db="EMBL/GenBank/DDBJ databases">
        <title>Draft genome of Bugula neritina, a colonial animal packing powerful symbionts and potential medicines.</title>
        <authorList>
            <person name="Rayko M."/>
        </authorList>
    </citation>
    <scope>NUCLEOTIDE SEQUENCE [LARGE SCALE GENOMIC DNA]</scope>
    <source>
        <strain evidence="1">Kwan_BN1</strain>
    </source>
</reference>
<organism evidence="1 2">
    <name type="scientific">Bugula neritina</name>
    <name type="common">Brown bryozoan</name>
    <name type="synonym">Sertularia neritina</name>
    <dbReference type="NCBI Taxonomy" id="10212"/>
    <lineage>
        <taxon>Eukaryota</taxon>
        <taxon>Metazoa</taxon>
        <taxon>Spiralia</taxon>
        <taxon>Lophotrochozoa</taxon>
        <taxon>Bryozoa</taxon>
        <taxon>Gymnolaemata</taxon>
        <taxon>Cheilostomatida</taxon>
        <taxon>Flustrina</taxon>
        <taxon>Buguloidea</taxon>
        <taxon>Bugulidae</taxon>
        <taxon>Bugula</taxon>
    </lineage>
</organism>
<gene>
    <name evidence="1" type="ORF">EB796_008511</name>
</gene>
<accession>A0A7J7K3H5</accession>
<sequence length="114" mass="13846">MLETINWEAFRCNDVNVFYDKFLQKLTELTNSCKIEHRAKLAKNKSISKPWINGDLLFMMKKKNRFYRNWRKSLLSTKLEVKYKRLRNELNMQLRSAKYNYFLEAVLIQNRFGA</sequence>
<dbReference type="AlphaFoldDB" id="A0A7J7K3H5"/>
<proteinExistence type="predicted"/>